<protein>
    <submittedName>
        <fullName evidence="2">Uncharacterized protein</fullName>
    </submittedName>
</protein>
<feature type="region of interest" description="Disordered" evidence="1">
    <location>
        <begin position="177"/>
        <end position="198"/>
    </location>
</feature>
<name>A0AAE0N4D6_9PEZI</name>
<gene>
    <name evidence="2" type="ORF">B0T24DRAFT_349744</name>
</gene>
<feature type="compositionally biased region" description="Basic residues" evidence="1">
    <location>
        <begin position="230"/>
        <end position="241"/>
    </location>
</feature>
<accession>A0AAE0N4D6</accession>
<evidence type="ECO:0000313" key="2">
    <source>
        <dbReference type="EMBL" id="KAK3369029.1"/>
    </source>
</evidence>
<sequence>MPPLPFPRFLCQRRETAIPQSKSRSELAFHPKSSRPEFPFQRHSSHVAGHSSVRSTNTPTSSLCLETQAACSGWVDGRVRPPCSVLPSQRARGEKGSNRMSAKPEASVPRDEDMNAAGRFVSPESDVPRGRKRHRREEVALVTATTTTAKQIPSGESATFRGRCRNRSTSVITISTFSSSRNASRSAPRDSSCSPARRTHLVRFVKIGRCRKRSQSPSRSRSPNSLKDPGRRRRRRQRTRSRGRDHAVEIQLPLKFEITTDRLGIHDQ</sequence>
<feature type="region of interest" description="Disordered" evidence="1">
    <location>
        <begin position="1"/>
        <end position="59"/>
    </location>
</feature>
<dbReference type="EMBL" id="JAULSN010000006">
    <property type="protein sequence ID" value="KAK3369029.1"/>
    <property type="molecule type" value="Genomic_DNA"/>
</dbReference>
<reference evidence="2" key="1">
    <citation type="journal article" date="2023" name="Mol. Phylogenet. Evol.">
        <title>Genome-scale phylogeny and comparative genomics of the fungal order Sordariales.</title>
        <authorList>
            <person name="Hensen N."/>
            <person name="Bonometti L."/>
            <person name="Westerberg I."/>
            <person name="Brannstrom I.O."/>
            <person name="Guillou S."/>
            <person name="Cros-Aarteil S."/>
            <person name="Calhoun S."/>
            <person name="Haridas S."/>
            <person name="Kuo A."/>
            <person name="Mondo S."/>
            <person name="Pangilinan J."/>
            <person name="Riley R."/>
            <person name="LaButti K."/>
            <person name="Andreopoulos B."/>
            <person name="Lipzen A."/>
            <person name="Chen C."/>
            <person name="Yan M."/>
            <person name="Daum C."/>
            <person name="Ng V."/>
            <person name="Clum A."/>
            <person name="Steindorff A."/>
            <person name="Ohm R.A."/>
            <person name="Martin F."/>
            <person name="Silar P."/>
            <person name="Natvig D.O."/>
            <person name="Lalanne C."/>
            <person name="Gautier V."/>
            <person name="Ament-Velasquez S.L."/>
            <person name="Kruys A."/>
            <person name="Hutchinson M.I."/>
            <person name="Powell A.J."/>
            <person name="Barry K."/>
            <person name="Miller A.N."/>
            <person name="Grigoriev I.V."/>
            <person name="Debuchy R."/>
            <person name="Gladieux P."/>
            <person name="Hiltunen Thoren M."/>
            <person name="Johannesson H."/>
        </authorList>
    </citation>
    <scope>NUCLEOTIDE SEQUENCE</scope>
    <source>
        <strain evidence="2">CBS 958.72</strain>
    </source>
</reference>
<keyword evidence="3" id="KW-1185">Reference proteome</keyword>
<evidence type="ECO:0000313" key="3">
    <source>
        <dbReference type="Proteomes" id="UP001287356"/>
    </source>
</evidence>
<evidence type="ECO:0000256" key="1">
    <source>
        <dbReference type="SAM" id="MobiDB-lite"/>
    </source>
</evidence>
<dbReference type="Proteomes" id="UP001287356">
    <property type="component" value="Unassembled WGS sequence"/>
</dbReference>
<feature type="region of interest" description="Disordered" evidence="1">
    <location>
        <begin position="210"/>
        <end position="248"/>
    </location>
</feature>
<feature type="region of interest" description="Disordered" evidence="1">
    <location>
        <begin position="85"/>
        <end position="111"/>
    </location>
</feature>
<reference evidence="2" key="2">
    <citation type="submission" date="2023-06" db="EMBL/GenBank/DDBJ databases">
        <authorList>
            <consortium name="Lawrence Berkeley National Laboratory"/>
            <person name="Haridas S."/>
            <person name="Hensen N."/>
            <person name="Bonometti L."/>
            <person name="Westerberg I."/>
            <person name="Brannstrom I.O."/>
            <person name="Guillou S."/>
            <person name="Cros-Aarteil S."/>
            <person name="Calhoun S."/>
            <person name="Kuo A."/>
            <person name="Mondo S."/>
            <person name="Pangilinan J."/>
            <person name="Riley R."/>
            <person name="Labutti K."/>
            <person name="Andreopoulos B."/>
            <person name="Lipzen A."/>
            <person name="Chen C."/>
            <person name="Yanf M."/>
            <person name="Daum C."/>
            <person name="Ng V."/>
            <person name="Clum A."/>
            <person name="Steindorff A."/>
            <person name="Ohm R."/>
            <person name="Martin F."/>
            <person name="Silar P."/>
            <person name="Natvig D."/>
            <person name="Lalanne C."/>
            <person name="Gautier V."/>
            <person name="Ament-Velasquez S.L."/>
            <person name="Kruys A."/>
            <person name="Hutchinson M.I."/>
            <person name="Powell A.J."/>
            <person name="Barry K."/>
            <person name="Miller A.N."/>
            <person name="Grigoriev I.V."/>
            <person name="Debuchy R."/>
            <person name="Gladieux P."/>
            <person name="Thoren M.H."/>
            <person name="Johannesson H."/>
        </authorList>
    </citation>
    <scope>NUCLEOTIDE SEQUENCE</scope>
    <source>
        <strain evidence="2">CBS 958.72</strain>
    </source>
</reference>
<proteinExistence type="predicted"/>
<comment type="caution">
    <text evidence="2">The sequence shown here is derived from an EMBL/GenBank/DDBJ whole genome shotgun (WGS) entry which is preliminary data.</text>
</comment>
<dbReference type="AlphaFoldDB" id="A0AAE0N4D6"/>
<organism evidence="2 3">
    <name type="scientific">Lasiosphaeria ovina</name>
    <dbReference type="NCBI Taxonomy" id="92902"/>
    <lineage>
        <taxon>Eukaryota</taxon>
        <taxon>Fungi</taxon>
        <taxon>Dikarya</taxon>
        <taxon>Ascomycota</taxon>
        <taxon>Pezizomycotina</taxon>
        <taxon>Sordariomycetes</taxon>
        <taxon>Sordariomycetidae</taxon>
        <taxon>Sordariales</taxon>
        <taxon>Lasiosphaeriaceae</taxon>
        <taxon>Lasiosphaeria</taxon>
    </lineage>
</organism>
<feature type="compositionally biased region" description="Low complexity" evidence="1">
    <location>
        <begin position="177"/>
        <end position="192"/>
    </location>
</feature>